<gene>
    <name evidence="2" type="ORF">E6O75_ATG07004</name>
</gene>
<dbReference type="AlphaFoldDB" id="A0A4Z1P0T4"/>
<dbReference type="InterPro" id="IPR010987">
    <property type="entry name" value="Glutathione-S-Trfase_C-like"/>
</dbReference>
<dbReference type="CDD" id="cd03190">
    <property type="entry name" value="GST_C_Omega_like"/>
    <property type="match status" value="1"/>
</dbReference>
<organism evidence="2 3">
    <name type="scientific">Venturia nashicola</name>
    <dbReference type="NCBI Taxonomy" id="86259"/>
    <lineage>
        <taxon>Eukaryota</taxon>
        <taxon>Fungi</taxon>
        <taxon>Dikarya</taxon>
        <taxon>Ascomycota</taxon>
        <taxon>Pezizomycotina</taxon>
        <taxon>Dothideomycetes</taxon>
        <taxon>Pleosporomycetidae</taxon>
        <taxon>Venturiales</taxon>
        <taxon>Venturiaceae</taxon>
        <taxon>Venturia</taxon>
    </lineage>
</organism>
<comment type="caution">
    <text evidence="2">The sequence shown here is derived from an EMBL/GenBank/DDBJ whole genome shotgun (WGS) entry which is preliminary data.</text>
</comment>
<protein>
    <recommendedName>
        <fullName evidence="1">GST C-terminal domain-containing protein</fullName>
    </recommendedName>
</protein>
<evidence type="ECO:0000313" key="3">
    <source>
        <dbReference type="Proteomes" id="UP000298493"/>
    </source>
</evidence>
<accession>A0A4Z1P0T4</accession>
<dbReference type="GO" id="GO:0005737">
    <property type="term" value="C:cytoplasm"/>
    <property type="evidence" value="ECO:0007669"/>
    <property type="project" value="TreeGrafter"/>
</dbReference>
<dbReference type="EMBL" id="SNSC02000012">
    <property type="protein sequence ID" value="TID19666.1"/>
    <property type="molecule type" value="Genomic_DNA"/>
</dbReference>
<evidence type="ECO:0000259" key="1">
    <source>
        <dbReference type="PROSITE" id="PS50405"/>
    </source>
</evidence>
<dbReference type="GO" id="GO:0004364">
    <property type="term" value="F:glutathione transferase activity"/>
    <property type="evidence" value="ECO:0007669"/>
    <property type="project" value="InterPro"/>
</dbReference>
<keyword evidence="3" id="KW-1185">Reference proteome</keyword>
<name>A0A4Z1P0T4_9PEZI</name>
<dbReference type="Gene3D" id="3.40.30.10">
    <property type="entry name" value="Glutaredoxin"/>
    <property type="match status" value="1"/>
</dbReference>
<dbReference type="InterPro" id="IPR047047">
    <property type="entry name" value="GST_Omega-like_C"/>
</dbReference>
<dbReference type="InterPro" id="IPR016639">
    <property type="entry name" value="GST_Omega/GSH"/>
</dbReference>
<feature type="domain" description="GST C-terminal" evidence="1">
    <location>
        <begin position="106"/>
        <end position="232"/>
    </location>
</feature>
<reference evidence="2 3" key="1">
    <citation type="submission" date="2019-04" db="EMBL/GenBank/DDBJ databases">
        <title>High contiguity whole genome sequence and gene annotation resource for two Venturia nashicola isolates.</title>
        <authorList>
            <person name="Prokchorchik M."/>
            <person name="Won K."/>
            <person name="Lee Y."/>
            <person name="Choi E.D."/>
            <person name="Segonzac C."/>
            <person name="Sohn K.H."/>
        </authorList>
    </citation>
    <scope>NUCLEOTIDE SEQUENCE [LARGE SCALE GENOMIC DNA]</scope>
    <source>
        <strain evidence="2 3">PRI2</strain>
    </source>
</reference>
<proteinExistence type="predicted"/>
<dbReference type="PROSITE" id="PS50405">
    <property type="entry name" value="GST_CTER"/>
    <property type="match status" value="1"/>
</dbReference>
<dbReference type="PANTHER" id="PTHR32419">
    <property type="entry name" value="GLUTATHIONYL-HYDROQUINONE REDUCTASE"/>
    <property type="match status" value="1"/>
</dbReference>
<dbReference type="InterPro" id="IPR036282">
    <property type="entry name" value="Glutathione-S-Trfase_C_sf"/>
</dbReference>
<dbReference type="PANTHER" id="PTHR32419:SF25">
    <property type="entry name" value="GLUTATHIONE S-TRANSFERASE (EUROFUNG)"/>
    <property type="match status" value="1"/>
</dbReference>
<evidence type="ECO:0000313" key="2">
    <source>
        <dbReference type="EMBL" id="TID19666.1"/>
    </source>
</evidence>
<dbReference type="STRING" id="86259.A0A4Z1P0T4"/>
<dbReference type="SUPFAM" id="SSF47616">
    <property type="entry name" value="GST C-terminal domain-like"/>
    <property type="match status" value="1"/>
</dbReference>
<dbReference type="Gene3D" id="1.20.1050.10">
    <property type="match status" value="1"/>
</dbReference>
<dbReference type="Pfam" id="PF13410">
    <property type="entry name" value="GST_C_2"/>
    <property type="match status" value="1"/>
</dbReference>
<dbReference type="Proteomes" id="UP000298493">
    <property type="component" value="Unassembled WGS sequence"/>
</dbReference>
<sequence>MFSMVWKISSNWLKLMPWRKAKVGSLPGQPDQRKIHCMASNTCANCMRRQTQRMKAGSLYLLFGIRRKTIVNNESSEIIRMFYTAFDDLLPEENREITKGKAGLLPSHLRDEIEAMNEWVYNTVNNGVYKCGFASSQKAYEDNVFPLFKSLDRLEEHLGNSDHQPYLFGKHITEADIRLYTTIARFDVAYFTIFKCNLKMVRYEYPNLHLWLRRLYWDESEVTKGAFKKTTFFDVYKTGYTGAVGGKQIVPAGPAPDILPL</sequence>